<dbReference type="PANTHER" id="PTHR47271:SF2">
    <property type="entry name" value="ARGININE DEIMINASE"/>
    <property type="match status" value="1"/>
</dbReference>
<protein>
    <submittedName>
        <fullName evidence="1">Uncharacterized protein</fullName>
    </submittedName>
</protein>
<organism evidence="1 2">
    <name type="scientific">Bacillus subtilis</name>
    <dbReference type="NCBI Taxonomy" id="1423"/>
    <lineage>
        <taxon>Bacteria</taxon>
        <taxon>Bacillati</taxon>
        <taxon>Bacillota</taxon>
        <taxon>Bacilli</taxon>
        <taxon>Bacillales</taxon>
        <taxon>Bacillaceae</taxon>
        <taxon>Bacillus</taxon>
    </lineage>
</organism>
<dbReference type="Pfam" id="PF19420">
    <property type="entry name" value="DDAH_eukar"/>
    <property type="match status" value="1"/>
</dbReference>
<evidence type="ECO:0000313" key="2">
    <source>
        <dbReference type="Proteomes" id="UP000665181"/>
    </source>
</evidence>
<dbReference type="GO" id="GO:0016990">
    <property type="term" value="F:arginine deiminase activity"/>
    <property type="evidence" value="ECO:0007669"/>
    <property type="project" value="TreeGrafter"/>
</dbReference>
<reference evidence="1" key="1">
    <citation type="submission" date="2021-03" db="EMBL/GenBank/DDBJ databases">
        <title>Isolation of Bacillus subtilis from fermented food sample.</title>
        <authorList>
            <person name="Lakshmanan V."/>
            <person name="Athira K."/>
            <person name="Rajagopal K."/>
        </authorList>
    </citation>
    <scope>NUCLEOTIDE SEQUENCE</scope>
    <source>
        <strain evidence="1">S1</strain>
    </source>
</reference>
<dbReference type="Gene3D" id="3.75.10.10">
    <property type="entry name" value="L-arginine/glycine Amidinotransferase, Chain A"/>
    <property type="match status" value="1"/>
</dbReference>
<accession>A0A8B5NT54</accession>
<name>A0A8B5NT54_BACIU</name>
<evidence type="ECO:0000313" key="1">
    <source>
        <dbReference type="EMBL" id="MBO3793468.1"/>
    </source>
</evidence>
<dbReference type="SUPFAM" id="SSF55909">
    <property type="entry name" value="Pentein"/>
    <property type="match status" value="1"/>
</dbReference>
<dbReference type="GO" id="GO:0019546">
    <property type="term" value="P:L-arginine deiminase pathway"/>
    <property type="evidence" value="ECO:0007669"/>
    <property type="project" value="TreeGrafter"/>
</dbReference>
<dbReference type="AlphaFoldDB" id="A0A8B5NT54"/>
<comment type="caution">
    <text evidence="1">The sequence shown here is derived from an EMBL/GenBank/DDBJ whole genome shotgun (WGS) entry which is preliminary data.</text>
</comment>
<sequence length="314" mass="35095">MKYKVDSAHGGEGWVPRKQDHSTELGHFWNNCGVKGEFGTLSHVLLRSPGLEVEQNFNPADILWTERIEPSKAREQHNNLIEVYRSQGVEVDLIDDKAAESFPNILYVRDLFTMTDQGAILSRMASEVRAGEEVIISKKLSELGIPILASLHSDMILEGPDILIVNPDLVFIGYGIRTNYKAAMYVKQILLGLGYSEVIIIQTTYGCGHLDGVVNILNSRYAAIVPKRVSYELYIGLKRHGFSIIELDDMYEIDQLMSINFVQLNEETLLINKGAKNTVSQYSSCGFECLEIDISELTKGGGSIHCLTGILRRI</sequence>
<proteinExistence type="predicted"/>
<dbReference type="RefSeq" id="WP_080529857.1">
    <property type="nucleotide sequence ID" value="NZ_CP020367.1"/>
</dbReference>
<dbReference type="EMBL" id="JAGFPW010000002">
    <property type="protein sequence ID" value="MBO3793468.1"/>
    <property type="molecule type" value="Genomic_DNA"/>
</dbReference>
<dbReference type="PANTHER" id="PTHR47271">
    <property type="entry name" value="ARGININE DEIMINASE"/>
    <property type="match status" value="1"/>
</dbReference>
<gene>
    <name evidence="1" type="ORF">J5227_03840</name>
</gene>
<dbReference type="Proteomes" id="UP000665181">
    <property type="component" value="Unassembled WGS sequence"/>
</dbReference>